<keyword evidence="1" id="KW-0460">Magnesium</keyword>
<evidence type="ECO:0000259" key="2">
    <source>
        <dbReference type="Pfam" id="PF01397"/>
    </source>
</evidence>
<dbReference type="EMBL" id="JBFOLJ010000011">
    <property type="protein sequence ID" value="KAL2495305.1"/>
    <property type="molecule type" value="Genomic_DNA"/>
</dbReference>
<evidence type="ECO:0000313" key="3">
    <source>
        <dbReference type="EMBL" id="KAL2495305.1"/>
    </source>
</evidence>
<dbReference type="InterPro" id="IPR050148">
    <property type="entry name" value="Terpene_synthase-like"/>
</dbReference>
<evidence type="ECO:0000313" key="4">
    <source>
        <dbReference type="Proteomes" id="UP001604277"/>
    </source>
</evidence>
<dbReference type="PANTHER" id="PTHR31225">
    <property type="entry name" value="OS04G0344100 PROTEIN-RELATED"/>
    <property type="match status" value="1"/>
</dbReference>
<name>A0ABD1S3M2_9LAMI</name>
<dbReference type="Gene3D" id="1.50.10.130">
    <property type="entry name" value="Terpene synthase, N-terminal domain"/>
    <property type="match status" value="1"/>
</dbReference>
<dbReference type="InterPro" id="IPR008930">
    <property type="entry name" value="Terpenoid_cyclase/PrenylTrfase"/>
</dbReference>
<dbReference type="SUPFAM" id="SSF48239">
    <property type="entry name" value="Terpenoid cyclases/Protein prenyltransferases"/>
    <property type="match status" value="1"/>
</dbReference>
<keyword evidence="4" id="KW-1185">Reference proteome</keyword>
<protein>
    <submittedName>
        <fullName evidence="3">Monoterpene synthase</fullName>
    </submittedName>
</protein>
<dbReference type="InterPro" id="IPR001906">
    <property type="entry name" value="Terpene_synth_N"/>
</dbReference>
<feature type="domain" description="Terpene synthase N-terminal" evidence="2">
    <location>
        <begin position="62"/>
        <end position="166"/>
    </location>
</feature>
<reference evidence="4" key="1">
    <citation type="submission" date="2024-07" db="EMBL/GenBank/DDBJ databases">
        <title>Two chromosome-level genome assemblies of Korean endemic species Abeliophyllum distichum and Forsythia ovata (Oleaceae).</title>
        <authorList>
            <person name="Jang H."/>
        </authorList>
    </citation>
    <scope>NUCLEOTIDE SEQUENCE [LARGE SCALE GENOMIC DNA]</scope>
</reference>
<dbReference type="Proteomes" id="UP001604277">
    <property type="component" value="Unassembled WGS sequence"/>
</dbReference>
<dbReference type="PANTHER" id="PTHR31225:SF9">
    <property type="entry name" value="TERPENE SYNTHASE 10"/>
    <property type="match status" value="1"/>
</dbReference>
<sequence length="184" mass="21502">MEVGLVVYKWEENGLICGAKWDVSAGLLGQLWVGFSVCLGELFWDDSSFMEGRRSGNYEQSIWDDDYVQSISTPYVGKEYLELAENLKEKMRIIISEMEDQPDQLGLIDNLQRLDVSYHFQDEIKKILDHIHLITNKDYDNQNEKDMYSTALKFRILRQNGYQVPQGTVFLLLLKLLQQLLFFC</sequence>
<dbReference type="AlphaFoldDB" id="A0ABD1S3M2"/>
<dbReference type="InterPro" id="IPR036965">
    <property type="entry name" value="Terpene_synth_N_sf"/>
</dbReference>
<gene>
    <name evidence="3" type="ORF">Fot_39062</name>
</gene>
<dbReference type="Pfam" id="PF01397">
    <property type="entry name" value="Terpene_synth"/>
    <property type="match status" value="1"/>
</dbReference>
<organism evidence="3 4">
    <name type="scientific">Forsythia ovata</name>
    <dbReference type="NCBI Taxonomy" id="205694"/>
    <lineage>
        <taxon>Eukaryota</taxon>
        <taxon>Viridiplantae</taxon>
        <taxon>Streptophyta</taxon>
        <taxon>Embryophyta</taxon>
        <taxon>Tracheophyta</taxon>
        <taxon>Spermatophyta</taxon>
        <taxon>Magnoliopsida</taxon>
        <taxon>eudicotyledons</taxon>
        <taxon>Gunneridae</taxon>
        <taxon>Pentapetalae</taxon>
        <taxon>asterids</taxon>
        <taxon>lamiids</taxon>
        <taxon>Lamiales</taxon>
        <taxon>Oleaceae</taxon>
        <taxon>Forsythieae</taxon>
        <taxon>Forsythia</taxon>
    </lineage>
</organism>
<comment type="caution">
    <text evidence="3">The sequence shown here is derived from an EMBL/GenBank/DDBJ whole genome shotgun (WGS) entry which is preliminary data.</text>
</comment>
<evidence type="ECO:0000256" key="1">
    <source>
        <dbReference type="ARBA" id="ARBA00022842"/>
    </source>
</evidence>
<proteinExistence type="predicted"/>
<accession>A0ABD1S3M2</accession>